<name>A0ABQ3VU29_9CHLR</name>
<keyword evidence="2" id="KW-1185">Reference proteome</keyword>
<dbReference type="SUPFAM" id="SSF53335">
    <property type="entry name" value="S-adenosyl-L-methionine-dependent methyltransferases"/>
    <property type="match status" value="1"/>
</dbReference>
<sequence length="362" mass="40647">MEPLLLLSTFECYELAQCYAILLCMKIALKIMPQRSTQYADMTALLAVPELLVCPLGQFVQDIQPVTLAGQEYLLVTIPDDTKDRYLALLPTVLPRLGGLSEGYEYFEQVGEIPGPLLRPIEPQFTPFVPFEMAEARRYRGKTNETFTRVLLNTAIFSGRFKLAESERIRVLDPLCGGGTTLFLALAFGYDAFGIELNRQDVDTTAVFVRQYLESERIRVKETDERGRRSGRRYQFEIGARGNTHHLVLANGDAADATLHMREVVGGPHMHAIVGDLPYGIQHFGEIASLLSKALPVWERMLLPGGSIALSWNATRITRDDMIAALQKHTQLQVLNEALYTQFAHPVDRVIKRRDILVAVKA</sequence>
<protein>
    <submittedName>
        <fullName evidence="1">Uncharacterized protein</fullName>
    </submittedName>
</protein>
<evidence type="ECO:0000313" key="2">
    <source>
        <dbReference type="Proteomes" id="UP000635565"/>
    </source>
</evidence>
<reference evidence="1 2" key="1">
    <citation type="journal article" date="2021" name="Int. J. Syst. Evol. Microbiol.">
        <title>Reticulibacter mediterranei gen. nov., sp. nov., within the new family Reticulibacteraceae fam. nov., and Ktedonospora formicarum gen. nov., sp. nov., Ktedonobacter robiniae sp. nov., Dictyobacter formicarum sp. nov. and Dictyobacter arantiisoli sp. nov., belonging to the class Ktedonobacteria.</title>
        <authorList>
            <person name="Yabe S."/>
            <person name="Zheng Y."/>
            <person name="Wang C.M."/>
            <person name="Sakai Y."/>
            <person name="Abe K."/>
            <person name="Yokota A."/>
            <person name="Donadio S."/>
            <person name="Cavaletti L."/>
            <person name="Monciardini P."/>
        </authorList>
    </citation>
    <scope>NUCLEOTIDE SEQUENCE [LARGE SCALE GENOMIC DNA]</scope>
    <source>
        <strain evidence="1 2">SOSP1-9</strain>
    </source>
</reference>
<proteinExistence type="predicted"/>
<dbReference type="Proteomes" id="UP000635565">
    <property type="component" value="Unassembled WGS sequence"/>
</dbReference>
<accession>A0ABQ3VU29</accession>
<evidence type="ECO:0000313" key="1">
    <source>
        <dbReference type="EMBL" id="GHO88893.1"/>
    </source>
</evidence>
<gene>
    <name evidence="1" type="ORF">KSZ_68990</name>
</gene>
<comment type="caution">
    <text evidence="1">The sequence shown here is derived from an EMBL/GenBank/DDBJ whole genome shotgun (WGS) entry which is preliminary data.</text>
</comment>
<organism evidence="1 2">
    <name type="scientific">Dictyobacter formicarum</name>
    <dbReference type="NCBI Taxonomy" id="2778368"/>
    <lineage>
        <taxon>Bacteria</taxon>
        <taxon>Bacillati</taxon>
        <taxon>Chloroflexota</taxon>
        <taxon>Ktedonobacteria</taxon>
        <taxon>Ktedonobacterales</taxon>
        <taxon>Dictyobacteraceae</taxon>
        <taxon>Dictyobacter</taxon>
    </lineage>
</organism>
<dbReference type="EMBL" id="BNJJ01000029">
    <property type="protein sequence ID" value="GHO88893.1"/>
    <property type="molecule type" value="Genomic_DNA"/>
</dbReference>
<dbReference type="Gene3D" id="3.40.50.150">
    <property type="entry name" value="Vaccinia Virus protein VP39"/>
    <property type="match status" value="1"/>
</dbReference>
<dbReference type="InterPro" id="IPR029063">
    <property type="entry name" value="SAM-dependent_MTases_sf"/>
</dbReference>